<feature type="transmembrane region" description="Helical" evidence="1">
    <location>
        <begin position="7"/>
        <end position="32"/>
    </location>
</feature>
<feature type="transmembrane region" description="Helical" evidence="1">
    <location>
        <begin position="95"/>
        <end position="116"/>
    </location>
</feature>
<dbReference type="Proteomes" id="UP000231638">
    <property type="component" value="Unassembled WGS sequence"/>
</dbReference>
<protein>
    <submittedName>
        <fullName evidence="2">Uncharacterized protein</fullName>
    </submittedName>
</protein>
<proteinExistence type="predicted"/>
<organism evidence="2 3">
    <name type="scientific">Sulfurospirillum cavolei</name>
    <dbReference type="NCBI Taxonomy" id="366522"/>
    <lineage>
        <taxon>Bacteria</taxon>
        <taxon>Pseudomonadati</taxon>
        <taxon>Campylobacterota</taxon>
        <taxon>Epsilonproteobacteria</taxon>
        <taxon>Campylobacterales</taxon>
        <taxon>Sulfurospirillaceae</taxon>
        <taxon>Sulfurospirillum</taxon>
    </lineage>
</organism>
<keyword evidence="1" id="KW-0812">Transmembrane</keyword>
<evidence type="ECO:0000313" key="3">
    <source>
        <dbReference type="Proteomes" id="UP000231638"/>
    </source>
</evidence>
<name>A0A2D3W7J1_9BACT</name>
<accession>A0A2D3W7J1</accession>
<sequence length="320" mass="36361">MSLTPEIIALLLLDAVFLLFGGIAFVLSAGIAWRWRSNETTELQYALHRRSYLVSVIINYIFMLKIPLFAFFIYTCDKLSAIITGAMCASGVVNSVDFGLYLTLFKIVNLYVFGFWLLLNDADMNDEKLPFTRLKFILFMLFFIPLCVEIGLEIGFFTSLNVSKIVSCCGTLFSASSTSSISLLFSVDEKIWMMIFYGCFALSVAAYVSRSSLASVVSNLLLALFALIALILFFSPYVYELPTHHCPFCLLQKEYFYVGYLLYALLFSGTFYAVAGGVLDLVQKRYTKRFYRLSLFFNTVYVIGISLYPLSYYLRNGVWL</sequence>
<feature type="transmembrane region" description="Helical" evidence="1">
    <location>
        <begin position="52"/>
        <end position="74"/>
    </location>
</feature>
<feature type="transmembrane region" description="Helical" evidence="1">
    <location>
        <begin position="294"/>
        <end position="314"/>
    </location>
</feature>
<dbReference type="EMBL" id="DLUG01000205">
    <property type="protein sequence ID" value="DAB35855.1"/>
    <property type="molecule type" value="Genomic_DNA"/>
</dbReference>
<keyword evidence="1" id="KW-1133">Transmembrane helix</keyword>
<keyword evidence="1" id="KW-0472">Membrane</keyword>
<feature type="transmembrane region" description="Helical" evidence="1">
    <location>
        <begin position="191"/>
        <end position="208"/>
    </location>
</feature>
<evidence type="ECO:0000313" key="2">
    <source>
        <dbReference type="EMBL" id="DAB35855.1"/>
    </source>
</evidence>
<dbReference type="AlphaFoldDB" id="A0A2D3W7J1"/>
<feature type="transmembrane region" description="Helical" evidence="1">
    <location>
        <begin position="259"/>
        <end position="282"/>
    </location>
</feature>
<gene>
    <name evidence="2" type="ORF">CFH80_07890</name>
</gene>
<dbReference type="STRING" id="366522.GCA_001548055_00399"/>
<feature type="transmembrane region" description="Helical" evidence="1">
    <location>
        <begin position="220"/>
        <end position="239"/>
    </location>
</feature>
<feature type="transmembrane region" description="Helical" evidence="1">
    <location>
        <begin position="136"/>
        <end position="158"/>
    </location>
</feature>
<comment type="caution">
    <text evidence="2">The sequence shown here is derived from an EMBL/GenBank/DDBJ whole genome shotgun (WGS) entry which is preliminary data.</text>
</comment>
<evidence type="ECO:0000256" key="1">
    <source>
        <dbReference type="SAM" id="Phobius"/>
    </source>
</evidence>
<reference evidence="2 3" key="1">
    <citation type="journal article" date="2017" name="Front. Microbiol.">
        <title>Comparative Genomic Analysis of the Class Epsilonproteobacteria and Proposed Reclassification to Epsilonbacteraeota (phyl. nov.).</title>
        <authorList>
            <person name="Waite D.W."/>
            <person name="Vanwonterghem I."/>
            <person name="Rinke C."/>
            <person name="Parks D.H."/>
            <person name="Zhang Y."/>
            <person name="Takai K."/>
            <person name="Sievert S.M."/>
            <person name="Simon J."/>
            <person name="Campbell B.J."/>
            <person name="Hanson T.E."/>
            <person name="Woyke T."/>
            <person name="Klotz M.G."/>
            <person name="Hugenholtz P."/>
        </authorList>
    </citation>
    <scope>NUCLEOTIDE SEQUENCE [LARGE SCALE GENOMIC DNA]</scope>
    <source>
        <strain evidence="2">UBA11420</strain>
    </source>
</reference>